<evidence type="ECO:0000256" key="2">
    <source>
        <dbReference type="ARBA" id="ARBA00022857"/>
    </source>
</evidence>
<keyword evidence="2" id="KW-0521">NADP</keyword>
<proteinExistence type="inferred from homology"/>
<evidence type="ECO:0000313" key="5">
    <source>
        <dbReference type="EMBL" id="KAK5084656.1"/>
    </source>
</evidence>
<name>A0AAN7SYY3_9EURO</name>
<dbReference type="PANTHER" id="PTHR47706">
    <property type="entry name" value="NMRA-LIKE FAMILY PROTEIN"/>
    <property type="match status" value="1"/>
</dbReference>
<dbReference type="InterPro" id="IPR016040">
    <property type="entry name" value="NAD(P)-bd_dom"/>
</dbReference>
<feature type="domain" description="NAD(P)-binding" evidence="4">
    <location>
        <begin position="32"/>
        <end position="99"/>
    </location>
</feature>
<dbReference type="Proteomes" id="UP001309876">
    <property type="component" value="Unassembled WGS sequence"/>
</dbReference>
<protein>
    <recommendedName>
        <fullName evidence="4">NAD(P)-binding domain-containing protein</fullName>
    </recommendedName>
</protein>
<gene>
    <name evidence="5" type="ORF">LTR05_005734</name>
</gene>
<dbReference type="InterPro" id="IPR051609">
    <property type="entry name" value="NmrA/Isoflavone_reductase-like"/>
</dbReference>
<sequence>MASNNRITKVAIVGVRWRQRGQVHDRSPSQTGKHTVTAITRIDSQTPLPEGVSVKKVDYNKPGTVVEALRGQDALVVTLSGHALSLQDDLTKAAGEAGVPWILPNAWGPNVTDEALVRDVPMFKPFVSTGFWYEWSLAIPPAFGLDLKNRSVTLFDEGRTKISISSWPQVGRAVAALLSLPIRSEGSDKSACLENFKNQLVYVNSFTINQKDMLESVLRVTATKESDWSTAKEPARERYAAGQKEMQAGNRAGFGKVMYTRVFFTDGVGDTEHSRGTIDKVLGLEKEDGHLDEYTKVALGRSKSSQWHKQ</sequence>
<organism evidence="5 6">
    <name type="scientific">Lithohypha guttulata</name>
    <dbReference type="NCBI Taxonomy" id="1690604"/>
    <lineage>
        <taxon>Eukaryota</taxon>
        <taxon>Fungi</taxon>
        <taxon>Dikarya</taxon>
        <taxon>Ascomycota</taxon>
        <taxon>Pezizomycotina</taxon>
        <taxon>Eurotiomycetes</taxon>
        <taxon>Chaetothyriomycetidae</taxon>
        <taxon>Chaetothyriales</taxon>
        <taxon>Trichomeriaceae</taxon>
        <taxon>Lithohypha</taxon>
    </lineage>
</organism>
<comment type="caution">
    <text evidence="5">The sequence shown here is derived from an EMBL/GenBank/DDBJ whole genome shotgun (WGS) entry which is preliminary data.</text>
</comment>
<evidence type="ECO:0000256" key="1">
    <source>
        <dbReference type="ARBA" id="ARBA00005725"/>
    </source>
</evidence>
<evidence type="ECO:0000256" key="3">
    <source>
        <dbReference type="ARBA" id="ARBA00023002"/>
    </source>
</evidence>
<dbReference type="GO" id="GO:0016491">
    <property type="term" value="F:oxidoreductase activity"/>
    <property type="evidence" value="ECO:0007669"/>
    <property type="project" value="UniProtKB-KW"/>
</dbReference>
<dbReference type="SUPFAM" id="SSF51735">
    <property type="entry name" value="NAD(P)-binding Rossmann-fold domains"/>
    <property type="match status" value="1"/>
</dbReference>
<keyword evidence="6" id="KW-1185">Reference proteome</keyword>
<reference evidence="5 6" key="1">
    <citation type="submission" date="2023-08" db="EMBL/GenBank/DDBJ databases">
        <title>Black Yeasts Isolated from many extreme environments.</title>
        <authorList>
            <person name="Coleine C."/>
            <person name="Stajich J.E."/>
            <person name="Selbmann L."/>
        </authorList>
    </citation>
    <scope>NUCLEOTIDE SEQUENCE [LARGE SCALE GENOMIC DNA]</scope>
    <source>
        <strain evidence="5 6">CCFEE 5910</strain>
    </source>
</reference>
<dbReference type="EMBL" id="JAVRRJ010000005">
    <property type="protein sequence ID" value="KAK5084656.1"/>
    <property type="molecule type" value="Genomic_DNA"/>
</dbReference>
<accession>A0AAN7SYY3</accession>
<dbReference type="PANTHER" id="PTHR47706:SF7">
    <property type="entry name" value="CIPA-LIKE, PUTATIVE (AFU_ORTHOLOGUE AFUA_1G01630)-RELATED"/>
    <property type="match status" value="1"/>
</dbReference>
<dbReference type="InterPro" id="IPR036291">
    <property type="entry name" value="NAD(P)-bd_dom_sf"/>
</dbReference>
<evidence type="ECO:0000313" key="6">
    <source>
        <dbReference type="Proteomes" id="UP001309876"/>
    </source>
</evidence>
<dbReference type="Pfam" id="PF13460">
    <property type="entry name" value="NAD_binding_10"/>
    <property type="match status" value="1"/>
</dbReference>
<keyword evidence="3" id="KW-0560">Oxidoreductase</keyword>
<evidence type="ECO:0000259" key="4">
    <source>
        <dbReference type="Pfam" id="PF13460"/>
    </source>
</evidence>
<dbReference type="AlphaFoldDB" id="A0AAN7SYY3"/>
<dbReference type="Gene3D" id="3.40.50.720">
    <property type="entry name" value="NAD(P)-binding Rossmann-like Domain"/>
    <property type="match status" value="1"/>
</dbReference>
<comment type="similarity">
    <text evidence="1">Belongs to the NmrA-type oxidoreductase family. Isoflavone reductase subfamily.</text>
</comment>